<dbReference type="InterPro" id="IPR013087">
    <property type="entry name" value="Znf_C2H2_type"/>
</dbReference>
<feature type="domain" description="C2H2-type" evidence="12">
    <location>
        <begin position="55"/>
        <end position="82"/>
    </location>
</feature>
<keyword evidence="4" id="KW-0677">Repeat</keyword>
<dbReference type="SUPFAM" id="SSF57667">
    <property type="entry name" value="beta-beta-alpha zinc fingers"/>
    <property type="match status" value="1"/>
</dbReference>
<evidence type="ECO:0000256" key="6">
    <source>
        <dbReference type="ARBA" id="ARBA00022833"/>
    </source>
</evidence>
<dbReference type="GO" id="GO:0001227">
    <property type="term" value="F:DNA-binding transcription repressor activity, RNA polymerase II-specific"/>
    <property type="evidence" value="ECO:0007669"/>
    <property type="project" value="TreeGrafter"/>
</dbReference>
<evidence type="ECO:0000256" key="1">
    <source>
        <dbReference type="ARBA" id="ARBA00004123"/>
    </source>
</evidence>
<dbReference type="GO" id="GO:0001817">
    <property type="term" value="P:regulation of cytokine production"/>
    <property type="evidence" value="ECO:0007669"/>
    <property type="project" value="TreeGrafter"/>
</dbReference>
<name>A0A851W5A6_9PASS</name>
<feature type="non-terminal residue" evidence="13">
    <location>
        <position position="1"/>
    </location>
</feature>
<protein>
    <submittedName>
        <fullName evidence="13">ZNF22 protein</fullName>
    </submittedName>
</protein>
<dbReference type="GO" id="GO:0005654">
    <property type="term" value="C:nucleoplasm"/>
    <property type="evidence" value="ECO:0007669"/>
    <property type="project" value="TreeGrafter"/>
</dbReference>
<evidence type="ECO:0000256" key="3">
    <source>
        <dbReference type="ARBA" id="ARBA00022723"/>
    </source>
</evidence>
<evidence type="ECO:0000313" key="14">
    <source>
        <dbReference type="Proteomes" id="UP000659062"/>
    </source>
</evidence>
<proteinExistence type="inferred from homology"/>
<dbReference type="PANTHER" id="PTHR24399:SF54">
    <property type="entry name" value="GASTRULA ZINC FINGER PROTEIN XLCGF26.1-LIKE-RELATED"/>
    <property type="match status" value="1"/>
</dbReference>
<gene>
    <name evidence="13" type="primary">Znf22_1</name>
    <name evidence="13" type="ORF">COPSEC_R16393</name>
</gene>
<dbReference type="Proteomes" id="UP000659062">
    <property type="component" value="Unassembled WGS sequence"/>
</dbReference>
<keyword evidence="10" id="KW-0539">Nucleus</keyword>
<evidence type="ECO:0000256" key="10">
    <source>
        <dbReference type="ARBA" id="ARBA00023242"/>
    </source>
</evidence>
<evidence type="ECO:0000256" key="2">
    <source>
        <dbReference type="ARBA" id="ARBA00006991"/>
    </source>
</evidence>
<dbReference type="EMBL" id="WBNE01000770">
    <property type="protein sequence ID" value="NXD46931.1"/>
    <property type="molecule type" value="Genomic_DNA"/>
</dbReference>
<dbReference type="InterPro" id="IPR036236">
    <property type="entry name" value="Znf_C2H2_sf"/>
</dbReference>
<evidence type="ECO:0000256" key="8">
    <source>
        <dbReference type="ARBA" id="ARBA00023125"/>
    </source>
</evidence>
<keyword evidence="9" id="KW-0804">Transcription</keyword>
<reference evidence="13" key="1">
    <citation type="submission" date="2019-09" db="EMBL/GenBank/DDBJ databases">
        <title>Bird 10,000 Genomes (B10K) Project - Family phase.</title>
        <authorList>
            <person name="Zhang G."/>
        </authorList>
    </citation>
    <scope>NUCLEOTIDE SEQUENCE</scope>
    <source>
        <strain evidence="13">OUT-0061</strain>
        <tissue evidence="13">Blood</tissue>
    </source>
</reference>
<keyword evidence="7" id="KW-0805">Transcription regulation</keyword>
<comment type="similarity">
    <text evidence="2">Belongs to the krueppel C2H2-type zinc-finger protein family.</text>
</comment>
<evidence type="ECO:0000256" key="9">
    <source>
        <dbReference type="ARBA" id="ARBA00023163"/>
    </source>
</evidence>
<dbReference type="OrthoDB" id="9194105at2759"/>
<organism evidence="13 14">
    <name type="scientific">Copsychus sechellarum</name>
    <dbReference type="NCBI Taxonomy" id="797021"/>
    <lineage>
        <taxon>Eukaryota</taxon>
        <taxon>Metazoa</taxon>
        <taxon>Chordata</taxon>
        <taxon>Craniata</taxon>
        <taxon>Vertebrata</taxon>
        <taxon>Euteleostomi</taxon>
        <taxon>Archelosauria</taxon>
        <taxon>Archosauria</taxon>
        <taxon>Dinosauria</taxon>
        <taxon>Saurischia</taxon>
        <taxon>Theropoda</taxon>
        <taxon>Coelurosauria</taxon>
        <taxon>Aves</taxon>
        <taxon>Neognathae</taxon>
        <taxon>Neoaves</taxon>
        <taxon>Telluraves</taxon>
        <taxon>Australaves</taxon>
        <taxon>Passeriformes</taxon>
        <taxon>Muscicapidae</taxon>
        <taxon>Copsychus</taxon>
    </lineage>
</organism>
<dbReference type="PANTHER" id="PTHR24399">
    <property type="entry name" value="ZINC FINGER AND BTB DOMAIN-CONTAINING"/>
    <property type="match status" value="1"/>
</dbReference>
<keyword evidence="5 11" id="KW-0863">Zinc-finger</keyword>
<comment type="subcellular location">
    <subcellularLocation>
        <location evidence="1">Nucleus</location>
    </subcellularLocation>
</comment>
<dbReference type="GO" id="GO:0000978">
    <property type="term" value="F:RNA polymerase II cis-regulatory region sequence-specific DNA binding"/>
    <property type="evidence" value="ECO:0007669"/>
    <property type="project" value="TreeGrafter"/>
</dbReference>
<evidence type="ECO:0000256" key="5">
    <source>
        <dbReference type="ARBA" id="ARBA00022771"/>
    </source>
</evidence>
<evidence type="ECO:0000256" key="7">
    <source>
        <dbReference type="ARBA" id="ARBA00023015"/>
    </source>
</evidence>
<dbReference type="AlphaFoldDB" id="A0A851W5A6"/>
<evidence type="ECO:0000259" key="12">
    <source>
        <dbReference type="PROSITE" id="PS50157"/>
    </source>
</evidence>
<keyword evidence="3" id="KW-0479">Metal-binding</keyword>
<keyword evidence="14" id="KW-1185">Reference proteome</keyword>
<keyword evidence="6" id="KW-0862">Zinc</keyword>
<dbReference type="PROSITE" id="PS50157">
    <property type="entry name" value="ZINC_FINGER_C2H2_2"/>
    <property type="match status" value="1"/>
</dbReference>
<sequence>SGWSCAQSSSHIPSRCRAVPLCGSPGAATAGRYGGWRSRQSSQLVEKPHGGEKPHKCLECGKGFNYSSELIQHQMIHTGEKPYECGE</sequence>
<evidence type="ECO:0000256" key="4">
    <source>
        <dbReference type="ARBA" id="ARBA00022737"/>
    </source>
</evidence>
<dbReference type="PROSITE" id="PS00028">
    <property type="entry name" value="ZINC_FINGER_C2H2_1"/>
    <property type="match status" value="1"/>
</dbReference>
<accession>A0A851W5A6</accession>
<dbReference type="GO" id="GO:0008270">
    <property type="term" value="F:zinc ion binding"/>
    <property type="evidence" value="ECO:0007669"/>
    <property type="project" value="UniProtKB-KW"/>
</dbReference>
<dbReference type="Gene3D" id="3.30.160.60">
    <property type="entry name" value="Classic Zinc Finger"/>
    <property type="match status" value="1"/>
</dbReference>
<keyword evidence="8" id="KW-0238">DNA-binding</keyword>
<feature type="non-terminal residue" evidence="13">
    <location>
        <position position="87"/>
    </location>
</feature>
<comment type="caution">
    <text evidence="13">The sequence shown here is derived from an EMBL/GenBank/DDBJ whole genome shotgun (WGS) entry which is preliminary data.</text>
</comment>
<evidence type="ECO:0000256" key="11">
    <source>
        <dbReference type="PROSITE-ProRule" id="PRU00042"/>
    </source>
</evidence>
<dbReference type="GO" id="GO:0002682">
    <property type="term" value="P:regulation of immune system process"/>
    <property type="evidence" value="ECO:0007669"/>
    <property type="project" value="TreeGrafter"/>
</dbReference>
<dbReference type="FunFam" id="3.30.160.60:FF:000478">
    <property type="entry name" value="Zinc finger protein 133"/>
    <property type="match status" value="1"/>
</dbReference>
<evidence type="ECO:0000313" key="13">
    <source>
        <dbReference type="EMBL" id="NXD46931.1"/>
    </source>
</evidence>